<reference evidence="7 8" key="1">
    <citation type="submission" date="2024-01" db="EMBL/GenBank/DDBJ databases">
        <title>The genomes of 5 underutilized Papilionoideae crops provide insights into root nodulation and disease resistanc.</title>
        <authorList>
            <person name="Jiang F."/>
        </authorList>
    </citation>
    <scope>NUCLEOTIDE SEQUENCE [LARGE SCALE GENOMIC DNA]</scope>
    <source>
        <strain evidence="7">DUOXIRENSHENG_FW03</strain>
        <tissue evidence="7">Leaves</tissue>
    </source>
</reference>
<dbReference type="PANTHER" id="PTHR12428:SF65">
    <property type="entry name" value="CYTOCHROME C OXIDASE ASSEMBLY PROTEIN COX18, MITOCHONDRIAL"/>
    <property type="match status" value="1"/>
</dbReference>
<keyword evidence="3 6" id="KW-0812">Transmembrane</keyword>
<comment type="caution">
    <text evidence="7">The sequence shown here is derived from an EMBL/GenBank/DDBJ whole genome shotgun (WGS) entry which is preliminary data.</text>
</comment>
<dbReference type="InterPro" id="IPR001708">
    <property type="entry name" value="YidC/ALB3/OXA1/COX18"/>
</dbReference>
<accession>A0AAN9SF00</accession>
<feature type="transmembrane region" description="Helical" evidence="6">
    <location>
        <begin position="255"/>
        <end position="272"/>
    </location>
</feature>
<feature type="transmembrane region" description="Helical" evidence="6">
    <location>
        <begin position="207"/>
        <end position="226"/>
    </location>
</feature>
<dbReference type="GO" id="GO:0032977">
    <property type="term" value="F:membrane insertase activity"/>
    <property type="evidence" value="ECO:0007669"/>
    <property type="project" value="InterPro"/>
</dbReference>
<evidence type="ECO:0000256" key="4">
    <source>
        <dbReference type="ARBA" id="ARBA00022989"/>
    </source>
</evidence>
<keyword evidence="8" id="KW-1185">Reference proteome</keyword>
<comment type="subcellular location">
    <subcellularLocation>
        <location evidence="1">Membrane</location>
        <topology evidence="1">Multi-pass membrane protein</topology>
    </subcellularLocation>
</comment>
<dbReference type="GO" id="GO:0005743">
    <property type="term" value="C:mitochondrial inner membrane"/>
    <property type="evidence" value="ECO:0007669"/>
    <property type="project" value="TreeGrafter"/>
</dbReference>
<gene>
    <name evidence="7" type="ORF">VNO78_15221</name>
</gene>
<dbReference type="EMBL" id="JAYMYS010000004">
    <property type="protein sequence ID" value="KAK7394686.1"/>
    <property type="molecule type" value="Genomic_DNA"/>
</dbReference>
<evidence type="ECO:0000256" key="2">
    <source>
        <dbReference type="ARBA" id="ARBA00010583"/>
    </source>
</evidence>
<dbReference type="GO" id="GO:0032979">
    <property type="term" value="P:protein insertion into mitochondrial inner membrane from matrix"/>
    <property type="evidence" value="ECO:0007669"/>
    <property type="project" value="TreeGrafter"/>
</dbReference>
<keyword evidence="5 6" id="KW-0472">Membrane</keyword>
<keyword evidence="4 6" id="KW-1133">Transmembrane helix</keyword>
<evidence type="ECO:0008006" key="9">
    <source>
        <dbReference type="Google" id="ProtNLM"/>
    </source>
</evidence>
<evidence type="ECO:0000313" key="7">
    <source>
        <dbReference type="EMBL" id="KAK7394686.1"/>
    </source>
</evidence>
<evidence type="ECO:0000256" key="1">
    <source>
        <dbReference type="ARBA" id="ARBA00004141"/>
    </source>
</evidence>
<evidence type="ECO:0000256" key="5">
    <source>
        <dbReference type="ARBA" id="ARBA00023136"/>
    </source>
</evidence>
<dbReference type="SUPFAM" id="SSF48452">
    <property type="entry name" value="TPR-like"/>
    <property type="match status" value="1"/>
</dbReference>
<dbReference type="PANTHER" id="PTHR12428">
    <property type="entry name" value="OXA1"/>
    <property type="match status" value="1"/>
</dbReference>
<dbReference type="InterPro" id="IPR011990">
    <property type="entry name" value="TPR-like_helical_dom_sf"/>
</dbReference>
<feature type="transmembrane region" description="Helical" evidence="6">
    <location>
        <begin position="300"/>
        <end position="323"/>
    </location>
</feature>
<dbReference type="Gene3D" id="1.25.40.10">
    <property type="entry name" value="Tetratricopeptide repeat domain"/>
    <property type="match status" value="1"/>
</dbReference>
<feature type="transmembrane region" description="Helical" evidence="6">
    <location>
        <begin position="137"/>
        <end position="160"/>
    </location>
</feature>
<evidence type="ECO:0000313" key="8">
    <source>
        <dbReference type="Proteomes" id="UP001386955"/>
    </source>
</evidence>
<evidence type="ECO:0000256" key="6">
    <source>
        <dbReference type="SAM" id="Phobius"/>
    </source>
</evidence>
<proteinExistence type="inferred from homology"/>
<sequence length="587" mass="65609">MGGQSYTSALARCFLPPQMATLVALFSRLHRAKPSSSLSLLCPPRVLSSQRPSPLPYPASPHSTTLAFLDALHSRAFSSHSSGNRESELNSFGVNSSFDMELMKVTTDTSCGGEDDAVFPVRGVISMLDSFHDLSGIPWWLTIVSSTLALRIAILFPLILTLHKLKTIGEFFPELPPPFPPPFSGKSYIRQFLFFQKKRKAIGCPSYVWPLLPFIIQVPCFFLWMISVRKMSLDGHPGFDCGGALWFQNLTELSHGYSGFIFPFLIAGLHYINVQISFRKPLVAETRDIFDLLAKYYKQYLDFLTVPMVFIGFCIPQGSQLYWITNSSLNFIQHLTLRHPAVLAKLGLVDKTSHKVASEEISASKTSPSPGLQDNILRAAVQETVSPEKCPLDSPEKWHRIPIEEMSPKELTALAVPFLSSEDKDSAVPLLKLALDKDPEYVRALVLMGRVLLLKHVNDEANEYFLRAISKLSLAGHPTDEEELDLLILSSQWAGIACELQGKRAEGLAHFERIANMEEPEELTSKGYYLDGLLLFASTLFDAGHKAEAAKYLRLVVAHKPAYKKFLDKCEQDDDITSDLARSRREL</sequence>
<name>A0AAN9SF00_PSOTE</name>
<comment type="similarity">
    <text evidence="2">Belongs to the OXA1/ALB3/YidC (TC 2.A.9.2) family.</text>
</comment>
<organism evidence="7 8">
    <name type="scientific">Psophocarpus tetragonolobus</name>
    <name type="common">Winged bean</name>
    <name type="synonym">Dolichos tetragonolobus</name>
    <dbReference type="NCBI Taxonomy" id="3891"/>
    <lineage>
        <taxon>Eukaryota</taxon>
        <taxon>Viridiplantae</taxon>
        <taxon>Streptophyta</taxon>
        <taxon>Embryophyta</taxon>
        <taxon>Tracheophyta</taxon>
        <taxon>Spermatophyta</taxon>
        <taxon>Magnoliopsida</taxon>
        <taxon>eudicotyledons</taxon>
        <taxon>Gunneridae</taxon>
        <taxon>Pentapetalae</taxon>
        <taxon>rosids</taxon>
        <taxon>fabids</taxon>
        <taxon>Fabales</taxon>
        <taxon>Fabaceae</taxon>
        <taxon>Papilionoideae</taxon>
        <taxon>50 kb inversion clade</taxon>
        <taxon>NPAAA clade</taxon>
        <taxon>indigoferoid/millettioid clade</taxon>
        <taxon>Phaseoleae</taxon>
        <taxon>Psophocarpus</taxon>
    </lineage>
</organism>
<dbReference type="Proteomes" id="UP001386955">
    <property type="component" value="Unassembled WGS sequence"/>
</dbReference>
<protein>
    <recommendedName>
        <fullName evidence="9">ALBINO3-like protein 2, chloroplastic</fullName>
    </recommendedName>
</protein>
<evidence type="ECO:0000256" key="3">
    <source>
        <dbReference type="ARBA" id="ARBA00022692"/>
    </source>
</evidence>
<dbReference type="AlphaFoldDB" id="A0AAN9SF00"/>
<dbReference type="CDD" id="cd20069">
    <property type="entry name" value="5TM_Oxa1-like"/>
    <property type="match status" value="1"/>
</dbReference>